<dbReference type="EMBL" id="RQGV01000010">
    <property type="protein sequence ID" value="TGM14036.1"/>
    <property type="molecule type" value="Genomic_DNA"/>
</dbReference>
<evidence type="ECO:0000313" key="7">
    <source>
        <dbReference type="Proteomes" id="UP000298057"/>
    </source>
</evidence>
<proteinExistence type="predicted"/>
<dbReference type="Gene3D" id="1.25.40.10">
    <property type="entry name" value="Tetratricopeptide repeat domain"/>
    <property type="match status" value="1"/>
</dbReference>
<protein>
    <submittedName>
        <fullName evidence="4">Serine/threonine-protein phosphatase</fullName>
    </submittedName>
</protein>
<sequence length="789" mass="88816">MQNMFRRIVTSYSFVFHKDPEHSRIIEMTQRYFYRLFETIHKKISYTFSIVAFSLAGGWFGAVYAFFFGSATIPMFAFQTHYIIVLCFVFATLLVTILHGVQYGLLAPIGISGIEAHIIRINRTLNPTHSIRRNSSEELDVILSDLIRLPLHNMISAFCYGSFVLLSSVIPYLLFDYNLKELLYIFLGWLAAVFVYCGFSYIITDYITGPKRVMLKKVLLSRSYSSNFPSGFLGLKGKFGFLLSLVLLSLTILAVYVGLRPDSYLEIAFFIGLTFFAATTLIILYFQSISTTLEQIGKSANDLAAGGPGKLPLVSIDREFLGFANDFAKATGEIGRIREHLQSLVEEKTSELRETLRTVEELKQQQDGDYFLTSLLIKPLGINRTTGRKAKVDFLIKQKKNFVFKGKESEIGGDICIAQEILLRGKEYTVFLNADAMGKSLQGAGGVLVLGAAFHSILQRTLTNENTYSLYAEKWIKNAFTELHKLFQGFDGSMLVSMVLGVLDEEAGILYYINAEHPWSVLYRDGKASFLEESLQYRKLGTPGMEGSLSVKIFRLQPADILVIGSDGRDDLEIPTRSGEKTMNEDESLFMKIVESSEGNLQTILSNLESRGRITDDLSLLRIEYDPGKSLNKTKAGKGVHNLSKKAREFLRNKNIPEAILTIEEALNLSPENQILKRDLIRLHYRNGNYQEACSLMDSYVEENPGDTDIIYTASFCFKKIGNYNRSLELAERIQLRNPGIPANLAHIADLNLKLGRSEKAVNYAKLSLELDPQNENASEILKRLNGKS</sequence>
<keyword evidence="2" id="KW-1133">Transmembrane helix</keyword>
<dbReference type="Proteomes" id="UP000298057">
    <property type="component" value="Unassembled WGS sequence"/>
</dbReference>
<dbReference type="SUPFAM" id="SSF48452">
    <property type="entry name" value="TPR-like"/>
    <property type="match status" value="1"/>
</dbReference>
<feature type="transmembrane region" description="Helical" evidence="2">
    <location>
        <begin position="80"/>
        <end position="101"/>
    </location>
</feature>
<dbReference type="PANTHER" id="PTHR43156">
    <property type="entry name" value="STAGE II SPORULATION PROTEIN E-RELATED"/>
    <property type="match status" value="1"/>
</dbReference>
<feature type="domain" description="PPM-type phosphatase" evidence="3">
    <location>
        <begin position="427"/>
        <end position="625"/>
    </location>
</feature>
<feature type="transmembrane region" description="Helical" evidence="2">
    <location>
        <begin position="264"/>
        <end position="286"/>
    </location>
</feature>
<dbReference type="SUPFAM" id="SSF81606">
    <property type="entry name" value="PP2C-like"/>
    <property type="match status" value="1"/>
</dbReference>
<accession>A0A5F2C5P0</accession>
<comment type="caution">
    <text evidence="4">The sequence shown here is derived from an EMBL/GenBank/DDBJ whole genome shotgun (WGS) entry which is preliminary data.</text>
</comment>
<reference evidence="5" key="1">
    <citation type="submission" date="2018-10" db="EMBL/GenBank/DDBJ databases">
        <authorList>
            <person name="Vincent A.T."/>
            <person name="Schiettekatte O."/>
            <person name="Bourhy P."/>
            <person name="Veyrier F.J."/>
            <person name="Picardeau M."/>
        </authorList>
    </citation>
    <scope>NUCLEOTIDE SEQUENCE</scope>
    <source>
        <strain evidence="5">201702406</strain>
    </source>
</reference>
<evidence type="ECO:0000256" key="1">
    <source>
        <dbReference type="ARBA" id="ARBA00022801"/>
    </source>
</evidence>
<keyword evidence="2" id="KW-0472">Membrane</keyword>
<evidence type="ECO:0000259" key="3">
    <source>
        <dbReference type="Pfam" id="PF07228"/>
    </source>
</evidence>
<evidence type="ECO:0000313" key="5">
    <source>
        <dbReference type="EMBL" id="TGM27032.1"/>
    </source>
</evidence>
<keyword evidence="1" id="KW-0378">Hydrolase</keyword>
<dbReference type="Pfam" id="PF13432">
    <property type="entry name" value="TPR_16"/>
    <property type="match status" value="1"/>
</dbReference>
<dbReference type="Pfam" id="PF07228">
    <property type="entry name" value="SpoIIE"/>
    <property type="match status" value="1"/>
</dbReference>
<dbReference type="GO" id="GO:0016791">
    <property type="term" value="F:phosphatase activity"/>
    <property type="evidence" value="ECO:0007669"/>
    <property type="project" value="TreeGrafter"/>
</dbReference>
<name>A0A5F2C5P0_9LEPT</name>
<organism evidence="4 6">
    <name type="scientific">Leptospira selangorensis</name>
    <dbReference type="NCBI Taxonomy" id="2484982"/>
    <lineage>
        <taxon>Bacteria</taxon>
        <taxon>Pseudomonadati</taxon>
        <taxon>Spirochaetota</taxon>
        <taxon>Spirochaetia</taxon>
        <taxon>Leptospirales</taxon>
        <taxon>Leptospiraceae</taxon>
        <taxon>Leptospira</taxon>
    </lineage>
</organism>
<dbReference type="Gene3D" id="3.60.40.10">
    <property type="entry name" value="PPM-type phosphatase domain"/>
    <property type="match status" value="1"/>
</dbReference>
<dbReference type="Proteomes" id="UP000297832">
    <property type="component" value="Unassembled WGS sequence"/>
</dbReference>
<feature type="transmembrane region" description="Helical" evidence="2">
    <location>
        <begin position="154"/>
        <end position="175"/>
    </location>
</feature>
<evidence type="ECO:0000256" key="2">
    <source>
        <dbReference type="SAM" id="Phobius"/>
    </source>
</evidence>
<gene>
    <name evidence="4" type="ORF">EHQ81_09775</name>
    <name evidence="5" type="ORF">EHQ82_03250</name>
</gene>
<dbReference type="InterPro" id="IPR001932">
    <property type="entry name" value="PPM-type_phosphatase-like_dom"/>
</dbReference>
<dbReference type="InterPro" id="IPR036457">
    <property type="entry name" value="PPM-type-like_dom_sf"/>
</dbReference>
<dbReference type="AlphaFoldDB" id="A0A5F2C5P0"/>
<dbReference type="EMBL" id="RQGU01000036">
    <property type="protein sequence ID" value="TGM27032.1"/>
    <property type="molecule type" value="Genomic_DNA"/>
</dbReference>
<feature type="transmembrane region" description="Helical" evidence="2">
    <location>
        <begin position="44"/>
        <end position="68"/>
    </location>
</feature>
<reference evidence="4 6" key="2">
    <citation type="journal article" date="2019" name="PLoS Negl. Trop. Dis.">
        <title>Revisiting the worldwide diversity of Leptospira species in the environment.</title>
        <authorList>
            <person name="Vincent A.T."/>
            <person name="Schiettekatte O."/>
            <person name="Bourhy P."/>
            <person name="Veyrier F.J."/>
            <person name="Picardeau M."/>
        </authorList>
    </citation>
    <scope>NUCLEOTIDE SEQUENCE [LARGE SCALE GENOMIC DNA]</scope>
    <source>
        <strain evidence="4 6">201702405</strain>
        <strain evidence="5">201702406</strain>
    </source>
</reference>
<dbReference type="InterPro" id="IPR011990">
    <property type="entry name" value="TPR-like_helical_dom_sf"/>
</dbReference>
<keyword evidence="2" id="KW-0812">Transmembrane</keyword>
<evidence type="ECO:0000313" key="6">
    <source>
        <dbReference type="Proteomes" id="UP000297832"/>
    </source>
</evidence>
<feature type="transmembrane region" description="Helical" evidence="2">
    <location>
        <begin position="239"/>
        <end position="257"/>
    </location>
</feature>
<dbReference type="InterPro" id="IPR052016">
    <property type="entry name" value="Bact_Sigma-Reg"/>
</dbReference>
<dbReference type="PANTHER" id="PTHR43156:SF9">
    <property type="entry name" value="HAMP DOMAIN-CONTAINING PROTEIN"/>
    <property type="match status" value="1"/>
</dbReference>
<keyword evidence="7" id="KW-1185">Reference proteome</keyword>
<feature type="transmembrane region" description="Helical" evidence="2">
    <location>
        <begin position="182"/>
        <end position="203"/>
    </location>
</feature>
<evidence type="ECO:0000313" key="4">
    <source>
        <dbReference type="EMBL" id="TGM14036.1"/>
    </source>
</evidence>